<organism evidence="1 2">
    <name type="scientific">Marchantia polymorpha</name>
    <name type="common">Common liverwort</name>
    <name type="synonym">Marchantia aquatica</name>
    <dbReference type="NCBI Taxonomy" id="3197"/>
    <lineage>
        <taxon>Eukaryota</taxon>
        <taxon>Viridiplantae</taxon>
        <taxon>Streptophyta</taxon>
        <taxon>Embryophyta</taxon>
        <taxon>Marchantiophyta</taxon>
        <taxon>Marchantiopsida</taxon>
        <taxon>Marchantiidae</taxon>
        <taxon>Marchantiales</taxon>
        <taxon>Marchantiaceae</taxon>
        <taxon>Marchantia</taxon>
    </lineage>
</organism>
<evidence type="ECO:0000313" key="1">
    <source>
        <dbReference type="EMBL" id="PTQ48068.1"/>
    </source>
</evidence>
<evidence type="ECO:0000313" key="2">
    <source>
        <dbReference type="Proteomes" id="UP000244005"/>
    </source>
</evidence>
<gene>
    <name evidence="1" type="ORF">MARPO_0006s0100</name>
</gene>
<name>A0A2R6XPS1_MARPO</name>
<reference evidence="2" key="1">
    <citation type="journal article" date="2017" name="Cell">
        <title>Insights into land plant evolution garnered from the Marchantia polymorpha genome.</title>
        <authorList>
            <person name="Bowman J.L."/>
            <person name="Kohchi T."/>
            <person name="Yamato K.T."/>
            <person name="Jenkins J."/>
            <person name="Shu S."/>
            <person name="Ishizaki K."/>
            <person name="Yamaoka S."/>
            <person name="Nishihama R."/>
            <person name="Nakamura Y."/>
            <person name="Berger F."/>
            <person name="Adam C."/>
            <person name="Aki S.S."/>
            <person name="Althoff F."/>
            <person name="Araki T."/>
            <person name="Arteaga-Vazquez M.A."/>
            <person name="Balasubrmanian S."/>
            <person name="Barry K."/>
            <person name="Bauer D."/>
            <person name="Boehm C.R."/>
            <person name="Briginshaw L."/>
            <person name="Caballero-Perez J."/>
            <person name="Catarino B."/>
            <person name="Chen F."/>
            <person name="Chiyoda S."/>
            <person name="Chovatia M."/>
            <person name="Davies K.M."/>
            <person name="Delmans M."/>
            <person name="Demura T."/>
            <person name="Dierschke T."/>
            <person name="Dolan L."/>
            <person name="Dorantes-Acosta A.E."/>
            <person name="Eklund D.M."/>
            <person name="Florent S.N."/>
            <person name="Flores-Sandoval E."/>
            <person name="Fujiyama A."/>
            <person name="Fukuzawa H."/>
            <person name="Galik B."/>
            <person name="Grimanelli D."/>
            <person name="Grimwood J."/>
            <person name="Grossniklaus U."/>
            <person name="Hamada T."/>
            <person name="Haseloff J."/>
            <person name="Hetherington A.J."/>
            <person name="Higo A."/>
            <person name="Hirakawa Y."/>
            <person name="Hundley H.N."/>
            <person name="Ikeda Y."/>
            <person name="Inoue K."/>
            <person name="Inoue S.I."/>
            <person name="Ishida S."/>
            <person name="Jia Q."/>
            <person name="Kakita M."/>
            <person name="Kanazawa T."/>
            <person name="Kawai Y."/>
            <person name="Kawashima T."/>
            <person name="Kennedy M."/>
            <person name="Kinose K."/>
            <person name="Kinoshita T."/>
            <person name="Kohara Y."/>
            <person name="Koide E."/>
            <person name="Komatsu K."/>
            <person name="Kopischke S."/>
            <person name="Kubo M."/>
            <person name="Kyozuka J."/>
            <person name="Lagercrantz U."/>
            <person name="Lin S.S."/>
            <person name="Lindquist E."/>
            <person name="Lipzen A.M."/>
            <person name="Lu C.W."/>
            <person name="De Luna E."/>
            <person name="Martienssen R.A."/>
            <person name="Minamino N."/>
            <person name="Mizutani M."/>
            <person name="Mizutani M."/>
            <person name="Mochizuki N."/>
            <person name="Monte I."/>
            <person name="Mosher R."/>
            <person name="Nagasaki H."/>
            <person name="Nakagami H."/>
            <person name="Naramoto S."/>
            <person name="Nishitani K."/>
            <person name="Ohtani M."/>
            <person name="Okamoto T."/>
            <person name="Okumura M."/>
            <person name="Phillips J."/>
            <person name="Pollak B."/>
            <person name="Reinders A."/>
            <person name="Rovekamp M."/>
            <person name="Sano R."/>
            <person name="Sawa S."/>
            <person name="Schmid M.W."/>
            <person name="Shirakawa M."/>
            <person name="Solano R."/>
            <person name="Spunde A."/>
            <person name="Suetsugu N."/>
            <person name="Sugano S."/>
            <person name="Sugiyama A."/>
            <person name="Sun R."/>
            <person name="Suzuki Y."/>
            <person name="Takenaka M."/>
            <person name="Takezawa D."/>
            <person name="Tomogane H."/>
            <person name="Tsuzuki M."/>
            <person name="Ueda T."/>
            <person name="Umeda M."/>
            <person name="Ward J.M."/>
            <person name="Watanabe Y."/>
            <person name="Yazaki K."/>
            <person name="Yokoyama R."/>
            <person name="Yoshitake Y."/>
            <person name="Yotsui I."/>
            <person name="Zachgo S."/>
            <person name="Schmutz J."/>
        </authorList>
    </citation>
    <scope>NUCLEOTIDE SEQUENCE [LARGE SCALE GENOMIC DNA]</scope>
    <source>
        <strain evidence="2">Tak-1</strain>
    </source>
</reference>
<accession>A0A2R6XPS1</accession>
<proteinExistence type="predicted"/>
<dbReference type="Proteomes" id="UP000244005">
    <property type="component" value="Unassembled WGS sequence"/>
</dbReference>
<dbReference type="EMBL" id="KZ772678">
    <property type="protein sequence ID" value="PTQ48068.1"/>
    <property type="molecule type" value="Genomic_DNA"/>
</dbReference>
<dbReference type="Gramene" id="Mp3g06300.1">
    <property type="protein sequence ID" value="Mp3g06300.1.cds1"/>
    <property type="gene ID" value="Mp3g06300"/>
</dbReference>
<dbReference type="AlphaFoldDB" id="A0A2R6XPS1"/>
<protein>
    <submittedName>
        <fullName evidence="1">Uncharacterized protein</fullName>
    </submittedName>
</protein>
<sequence>MTHLRPPPRPQSCCRWQCRSSIRRYRLVESYTLRCARPRPSPSGLRTRCDSDSVLRSSGCSVIVMTGRMLWRLWPNSESFLVHVLTSSSSCADMSLTFLHAARHVAHGPVRPV</sequence>
<keyword evidence="2" id="KW-1185">Reference proteome</keyword>